<dbReference type="InterPro" id="IPR058240">
    <property type="entry name" value="rSAM_sf"/>
</dbReference>
<dbReference type="Pfam" id="PF02310">
    <property type="entry name" value="B12-binding"/>
    <property type="match status" value="1"/>
</dbReference>
<evidence type="ECO:0000256" key="3">
    <source>
        <dbReference type="ARBA" id="ARBA00022679"/>
    </source>
</evidence>
<dbReference type="InterPro" id="IPR006638">
    <property type="entry name" value="Elp3/MiaA/NifB-like_rSAM"/>
</dbReference>
<dbReference type="PANTHER" id="PTHR43409">
    <property type="entry name" value="ANAEROBIC MAGNESIUM-PROTOPORPHYRIN IX MONOMETHYL ESTER CYCLASE-RELATED"/>
    <property type="match status" value="1"/>
</dbReference>
<dbReference type="HOGENOM" id="CLU_021572_4_3_7"/>
<evidence type="ECO:0000313" key="11">
    <source>
        <dbReference type="Proteomes" id="UP000008561"/>
    </source>
</evidence>
<keyword evidence="7" id="KW-0411">Iron-sulfur</keyword>
<evidence type="ECO:0000259" key="8">
    <source>
        <dbReference type="PROSITE" id="PS51332"/>
    </source>
</evidence>
<dbReference type="RefSeq" id="WP_012175823.1">
    <property type="nucleotide sequence ID" value="NC_009943.1"/>
</dbReference>
<evidence type="ECO:0000256" key="7">
    <source>
        <dbReference type="ARBA" id="ARBA00023014"/>
    </source>
</evidence>
<dbReference type="eggNOG" id="COG1032">
    <property type="taxonomic scope" value="Bacteria"/>
</dbReference>
<dbReference type="InterPro" id="IPR007197">
    <property type="entry name" value="rSAM"/>
</dbReference>
<keyword evidence="4" id="KW-0949">S-adenosyl-L-methionine</keyword>
<organism evidence="10 11">
    <name type="scientific">Desulfosudis oleivorans (strain DSM 6200 / JCM 39069 / Hxd3)</name>
    <name type="common">Desulfococcus oleovorans</name>
    <dbReference type="NCBI Taxonomy" id="96561"/>
    <lineage>
        <taxon>Bacteria</taxon>
        <taxon>Pseudomonadati</taxon>
        <taxon>Thermodesulfobacteriota</taxon>
        <taxon>Desulfobacteria</taxon>
        <taxon>Desulfobacterales</taxon>
        <taxon>Desulfosudaceae</taxon>
        <taxon>Desulfosudis</taxon>
    </lineage>
</organism>
<dbReference type="PROSITE" id="PS51918">
    <property type="entry name" value="RADICAL_SAM"/>
    <property type="match status" value="1"/>
</dbReference>
<name>A8ZVM4_DESOH</name>
<dbReference type="STRING" id="96561.Dole_2407"/>
<dbReference type="EMBL" id="CP000859">
    <property type="protein sequence ID" value="ABW68211.1"/>
    <property type="molecule type" value="Genomic_DNA"/>
</dbReference>
<dbReference type="GO" id="GO:0051539">
    <property type="term" value="F:4 iron, 4 sulfur cluster binding"/>
    <property type="evidence" value="ECO:0007669"/>
    <property type="project" value="UniProtKB-KW"/>
</dbReference>
<feature type="domain" description="Radical SAM core" evidence="9">
    <location>
        <begin position="195"/>
        <end position="417"/>
    </location>
</feature>
<dbReference type="Pfam" id="PF04055">
    <property type="entry name" value="Radical_SAM"/>
    <property type="match status" value="1"/>
</dbReference>
<reference evidence="10 11" key="1">
    <citation type="submission" date="2007-10" db="EMBL/GenBank/DDBJ databases">
        <title>Complete sequence of Desulfococcus oleovorans Hxd3.</title>
        <authorList>
            <consortium name="US DOE Joint Genome Institute"/>
            <person name="Copeland A."/>
            <person name="Lucas S."/>
            <person name="Lapidus A."/>
            <person name="Barry K."/>
            <person name="Glavina del Rio T."/>
            <person name="Dalin E."/>
            <person name="Tice H."/>
            <person name="Pitluck S."/>
            <person name="Kiss H."/>
            <person name="Brettin T."/>
            <person name="Bruce D."/>
            <person name="Detter J.C."/>
            <person name="Han C."/>
            <person name="Schmutz J."/>
            <person name="Larimer F."/>
            <person name="Land M."/>
            <person name="Hauser L."/>
            <person name="Kyrpides N."/>
            <person name="Kim E."/>
            <person name="Wawrik B."/>
            <person name="Richardson P."/>
        </authorList>
    </citation>
    <scope>NUCLEOTIDE SEQUENCE [LARGE SCALE GENOMIC DNA]</scope>
    <source>
        <strain evidence="11">DSM 6200 / JCM 39069 / Hxd3</strain>
    </source>
</reference>
<dbReference type="KEGG" id="dol:Dole_2407"/>
<dbReference type="Gene3D" id="3.40.50.280">
    <property type="entry name" value="Cobalamin-binding domain"/>
    <property type="match status" value="1"/>
</dbReference>
<sequence>MKKIRVFLVNVGDRPRVFQLVTPPLGIMSLAAYIRSKFSAEFCLVNQKLHNLSNDALVKMAVDFKADVVGLGALTSASHKIPYITKKLRALLPEALLLLGGPHVSAFEEKSLEGNAAHAAVPGEGELVFEVILRHWFEGDGLADVPGIFWRDKDGTIVINPGRMPFIQDVDSLPPPAYDLIDLPAYWKRQSMPPIPRRRYASLFSSRGCPYKCAYCHRIFGDTFRGHSADRIVDEIAFLSKTYGISDFEFLDDIFNLDRKRLMTFCDLIHSRNLKTRLVFPNGVRTDIFTAEEIEALADAGMYFASFALETGSPRIQGLVRKNLNIGKFLKNVEIAVRCGVYANGFAMMGFPTETEAEMQMTIDVACGSRLHTISFFTVTPFPNTELYEMARRQCPEKVAAIDYADMEYSGISINLSAVSDDTLYTYQRKANRTFFLNPLRMMRIVRDFPQPHLLPFYLPVFLRRASKGLH</sequence>
<dbReference type="SUPFAM" id="SSF102114">
    <property type="entry name" value="Radical SAM enzymes"/>
    <property type="match status" value="1"/>
</dbReference>
<dbReference type="PANTHER" id="PTHR43409:SF7">
    <property type="entry name" value="BLL1977 PROTEIN"/>
    <property type="match status" value="1"/>
</dbReference>
<dbReference type="InterPro" id="IPR034466">
    <property type="entry name" value="Methyltransferase_Class_B"/>
</dbReference>
<gene>
    <name evidence="10" type="ordered locus">Dole_2407</name>
</gene>
<dbReference type="InterPro" id="IPR036724">
    <property type="entry name" value="Cobalamin-bd_sf"/>
</dbReference>
<evidence type="ECO:0000256" key="1">
    <source>
        <dbReference type="ARBA" id="ARBA00001966"/>
    </source>
</evidence>
<dbReference type="Gene3D" id="3.80.30.20">
    <property type="entry name" value="tm_1862 like domain"/>
    <property type="match status" value="1"/>
</dbReference>
<dbReference type="GO" id="GO:0031419">
    <property type="term" value="F:cobalamin binding"/>
    <property type="evidence" value="ECO:0007669"/>
    <property type="project" value="InterPro"/>
</dbReference>
<dbReference type="SFLD" id="SFLDS00029">
    <property type="entry name" value="Radical_SAM"/>
    <property type="match status" value="1"/>
</dbReference>
<dbReference type="InterPro" id="IPR051198">
    <property type="entry name" value="BchE-like"/>
</dbReference>
<keyword evidence="5" id="KW-0479">Metal-binding</keyword>
<proteinExistence type="predicted"/>
<dbReference type="SFLD" id="SFLDG01123">
    <property type="entry name" value="methyltransferase_(Class_B)"/>
    <property type="match status" value="1"/>
</dbReference>
<protein>
    <submittedName>
        <fullName evidence="10">Radical SAM domain protein</fullName>
    </submittedName>
</protein>
<evidence type="ECO:0000256" key="4">
    <source>
        <dbReference type="ARBA" id="ARBA00022691"/>
    </source>
</evidence>
<dbReference type="GO" id="GO:0003824">
    <property type="term" value="F:catalytic activity"/>
    <property type="evidence" value="ECO:0007669"/>
    <property type="project" value="InterPro"/>
</dbReference>
<accession>A8ZVM4</accession>
<dbReference type="InterPro" id="IPR023404">
    <property type="entry name" value="rSAM_horseshoe"/>
</dbReference>
<dbReference type="GO" id="GO:0046872">
    <property type="term" value="F:metal ion binding"/>
    <property type="evidence" value="ECO:0007669"/>
    <property type="project" value="UniProtKB-KW"/>
</dbReference>
<dbReference type="SFLD" id="SFLDG01082">
    <property type="entry name" value="B12-binding_domain_containing"/>
    <property type="match status" value="1"/>
</dbReference>
<evidence type="ECO:0000256" key="2">
    <source>
        <dbReference type="ARBA" id="ARBA00022603"/>
    </source>
</evidence>
<evidence type="ECO:0000256" key="6">
    <source>
        <dbReference type="ARBA" id="ARBA00023004"/>
    </source>
</evidence>
<evidence type="ECO:0000313" key="10">
    <source>
        <dbReference type="EMBL" id="ABW68211.1"/>
    </source>
</evidence>
<evidence type="ECO:0000256" key="5">
    <source>
        <dbReference type="ARBA" id="ARBA00022723"/>
    </source>
</evidence>
<dbReference type="InterPro" id="IPR006158">
    <property type="entry name" value="Cobalamin-bd"/>
</dbReference>
<keyword evidence="3" id="KW-0808">Transferase</keyword>
<keyword evidence="11" id="KW-1185">Reference proteome</keyword>
<dbReference type="PROSITE" id="PS51332">
    <property type="entry name" value="B12_BINDING"/>
    <property type="match status" value="1"/>
</dbReference>
<keyword evidence="6" id="KW-0408">Iron</keyword>
<keyword evidence="2" id="KW-0489">Methyltransferase</keyword>
<feature type="domain" description="B12-binding" evidence="8">
    <location>
        <begin position="3"/>
        <end position="143"/>
    </location>
</feature>
<dbReference type="SUPFAM" id="SSF52242">
    <property type="entry name" value="Cobalamin (vitamin B12)-binding domain"/>
    <property type="match status" value="1"/>
</dbReference>
<dbReference type="OrthoDB" id="5418719at2"/>
<evidence type="ECO:0000259" key="9">
    <source>
        <dbReference type="PROSITE" id="PS51918"/>
    </source>
</evidence>
<dbReference type="AlphaFoldDB" id="A8ZVM4"/>
<dbReference type="SMART" id="SM00729">
    <property type="entry name" value="Elp3"/>
    <property type="match status" value="1"/>
</dbReference>
<dbReference type="Proteomes" id="UP000008561">
    <property type="component" value="Chromosome"/>
</dbReference>
<comment type="cofactor">
    <cofactor evidence="1">
        <name>[4Fe-4S] cluster</name>
        <dbReference type="ChEBI" id="CHEBI:49883"/>
    </cofactor>
</comment>